<reference evidence="1 2" key="1">
    <citation type="submission" date="2023-02" db="EMBL/GenBank/DDBJ databases">
        <title>LHISI_Scaffold_Assembly.</title>
        <authorList>
            <person name="Stuart O.P."/>
            <person name="Cleave R."/>
            <person name="Magrath M.J.L."/>
            <person name="Mikheyev A.S."/>
        </authorList>
    </citation>
    <scope>NUCLEOTIDE SEQUENCE [LARGE SCALE GENOMIC DNA]</scope>
    <source>
        <strain evidence="1">Daus_M_001</strain>
        <tissue evidence="1">Leg muscle</tissue>
    </source>
</reference>
<evidence type="ECO:0000313" key="1">
    <source>
        <dbReference type="EMBL" id="KAJ8888972.1"/>
    </source>
</evidence>
<keyword evidence="2" id="KW-1185">Reference proteome</keyword>
<evidence type="ECO:0000313" key="2">
    <source>
        <dbReference type="Proteomes" id="UP001159363"/>
    </source>
</evidence>
<protein>
    <recommendedName>
        <fullName evidence="3">Reverse transcriptase domain-containing protein</fullName>
    </recommendedName>
</protein>
<organism evidence="1 2">
    <name type="scientific">Dryococelus australis</name>
    <dbReference type="NCBI Taxonomy" id="614101"/>
    <lineage>
        <taxon>Eukaryota</taxon>
        <taxon>Metazoa</taxon>
        <taxon>Ecdysozoa</taxon>
        <taxon>Arthropoda</taxon>
        <taxon>Hexapoda</taxon>
        <taxon>Insecta</taxon>
        <taxon>Pterygota</taxon>
        <taxon>Neoptera</taxon>
        <taxon>Polyneoptera</taxon>
        <taxon>Phasmatodea</taxon>
        <taxon>Verophasmatodea</taxon>
        <taxon>Anareolatae</taxon>
        <taxon>Phasmatidae</taxon>
        <taxon>Eurycanthinae</taxon>
        <taxon>Dryococelus</taxon>
    </lineage>
</organism>
<accession>A0ABQ9HX62</accession>
<proteinExistence type="predicted"/>
<evidence type="ECO:0008006" key="3">
    <source>
        <dbReference type="Google" id="ProtNLM"/>
    </source>
</evidence>
<comment type="caution">
    <text evidence="1">The sequence shown here is derived from an EMBL/GenBank/DDBJ whole genome shotgun (WGS) entry which is preliminary data.</text>
</comment>
<dbReference type="Proteomes" id="UP001159363">
    <property type="component" value="Chromosome 3"/>
</dbReference>
<sequence length="416" mass="47277">MVPRTVPQQIVCSAETNHRRPMVPMQGGKNSRSQVILSVLLQLGELFLRITMKQSCPGEGRLGSTSLCTAPVCSVSLHVWVASEGLRASTQLMQSKPACLSHREFKPRCTVISPSEVWHHPNSLILRQTALKGLPDGSWKVTPELNLEVHAQLSKAWQSMTKCSMHEHMRSLEGKQAAAKDTSHLQQLSPIFGTLGLCGTDMQQTRQTFYYLCMLLPDALENKTVTKEITDRVKEKYYRIMSCVKVGEEKSDWFEQRSGLKQGNALSPLLFIVVMGCEITRLEKKEDALQNKTETMRLTWYRHIKRMEEDRIPQRIHEMCMWDIRPGGRPMNEWLKGVQECVGREMKTRTNPKTVCPAIICDTSNRVMHSTSVWSVHQVTEVTRRRADARARRCSAAGGCHSNARCRRGSQLDQLY</sequence>
<dbReference type="EMBL" id="JARBHB010000003">
    <property type="protein sequence ID" value="KAJ8888972.1"/>
    <property type="molecule type" value="Genomic_DNA"/>
</dbReference>
<gene>
    <name evidence="1" type="ORF">PR048_008466</name>
</gene>
<name>A0ABQ9HX62_9NEOP</name>